<evidence type="ECO:0000256" key="10">
    <source>
        <dbReference type="RuleBase" id="RU362053"/>
    </source>
</evidence>
<protein>
    <recommendedName>
        <fullName evidence="3 10">Pyruvate formate-lyase-activating enzyme</fullName>
        <ecNumber evidence="10">1.97.1.4</ecNumber>
    </recommendedName>
</protein>
<evidence type="ECO:0000256" key="8">
    <source>
        <dbReference type="ARBA" id="ARBA00023004"/>
    </source>
</evidence>
<dbReference type="CDD" id="cd01335">
    <property type="entry name" value="Radical_SAM"/>
    <property type="match status" value="1"/>
</dbReference>
<dbReference type="PATRIC" id="fig|1134406.4.peg.4081"/>
<evidence type="ECO:0000256" key="3">
    <source>
        <dbReference type="ARBA" id="ARBA00021356"/>
    </source>
</evidence>
<comment type="similarity">
    <text evidence="2 10">Belongs to the organic radical-activating enzymes family.</text>
</comment>
<dbReference type="SUPFAM" id="SSF102114">
    <property type="entry name" value="Radical SAM enzymes"/>
    <property type="match status" value="1"/>
</dbReference>
<dbReference type="InterPro" id="IPR007197">
    <property type="entry name" value="rSAM"/>
</dbReference>
<evidence type="ECO:0000256" key="1">
    <source>
        <dbReference type="ARBA" id="ARBA00003141"/>
    </source>
</evidence>
<dbReference type="SFLD" id="SFLDS00029">
    <property type="entry name" value="Radical_SAM"/>
    <property type="match status" value="1"/>
</dbReference>
<keyword evidence="8 10" id="KW-0408">Iron</keyword>
<dbReference type="GO" id="GO:0005737">
    <property type="term" value="C:cytoplasm"/>
    <property type="evidence" value="ECO:0007669"/>
    <property type="project" value="UniProtKB-SubCell"/>
</dbReference>
<dbReference type="Proteomes" id="UP000050417">
    <property type="component" value="Unassembled WGS sequence"/>
</dbReference>
<dbReference type="InterPro" id="IPR012838">
    <property type="entry name" value="PFL1_activating"/>
</dbReference>
<dbReference type="RefSeq" id="WP_075062705.1">
    <property type="nucleotide sequence ID" value="NZ_LGCL01000023.1"/>
</dbReference>
<evidence type="ECO:0000256" key="9">
    <source>
        <dbReference type="ARBA" id="ARBA00023014"/>
    </source>
</evidence>
<dbReference type="Pfam" id="PF04055">
    <property type="entry name" value="Radical_SAM"/>
    <property type="match status" value="1"/>
</dbReference>
<comment type="cofactor">
    <cofactor evidence="10">
        <name>[4Fe-4S] cluster</name>
        <dbReference type="ChEBI" id="CHEBI:49883"/>
    </cofactor>
    <text evidence="10">Binds 1 [4Fe-4S] cluster. The cluster is coordinated with 3 cysteines and an exchangeable S-adenosyl-L-methionine.</text>
</comment>
<dbReference type="PANTHER" id="PTHR30352">
    <property type="entry name" value="PYRUVATE FORMATE-LYASE-ACTIVATING ENZYME"/>
    <property type="match status" value="1"/>
</dbReference>
<keyword evidence="12" id="KW-0670">Pyruvate</keyword>
<dbReference type="PROSITE" id="PS51918">
    <property type="entry name" value="RADICAL_SAM"/>
    <property type="match status" value="1"/>
</dbReference>
<keyword evidence="12" id="KW-0456">Lyase</keyword>
<evidence type="ECO:0000256" key="6">
    <source>
        <dbReference type="ARBA" id="ARBA00022723"/>
    </source>
</evidence>
<comment type="catalytic activity">
    <reaction evidence="10">
        <text>glycyl-[formate C-acetyltransferase] + reduced [flavodoxin] + S-adenosyl-L-methionine = glycin-2-yl radical-[formate C-acetyltransferase] + semiquinone [flavodoxin] + 5'-deoxyadenosine + L-methionine + H(+)</text>
        <dbReference type="Rhea" id="RHEA:19225"/>
        <dbReference type="Rhea" id="RHEA-COMP:10622"/>
        <dbReference type="Rhea" id="RHEA-COMP:12190"/>
        <dbReference type="Rhea" id="RHEA-COMP:12191"/>
        <dbReference type="Rhea" id="RHEA-COMP:14480"/>
        <dbReference type="ChEBI" id="CHEBI:15378"/>
        <dbReference type="ChEBI" id="CHEBI:17319"/>
        <dbReference type="ChEBI" id="CHEBI:29947"/>
        <dbReference type="ChEBI" id="CHEBI:32722"/>
        <dbReference type="ChEBI" id="CHEBI:57618"/>
        <dbReference type="ChEBI" id="CHEBI:57844"/>
        <dbReference type="ChEBI" id="CHEBI:59789"/>
        <dbReference type="ChEBI" id="CHEBI:140311"/>
        <dbReference type="EC" id="1.97.1.4"/>
    </reaction>
</comment>
<comment type="function">
    <text evidence="1 10">Activation of pyruvate formate-lyase under anaerobic conditions by generation of an organic free radical, using S-adenosylmethionine and reduced flavodoxin as cosubstrates to produce 5'-deoxy-adenosine.</text>
</comment>
<evidence type="ECO:0000259" key="11">
    <source>
        <dbReference type="PROSITE" id="PS51918"/>
    </source>
</evidence>
<evidence type="ECO:0000256" key="2">
    <source>
        <dbReference type="ARBA" id="ARBA00009777"/>
    </source>
</evidence>
<evidence type="ECO:0000256" key="7">
    <source>
        <dbReference type="ARBA" id="ARBA00023002"/>
    </source>
</evidence>
<dbReference type="SFLD" id="SFLDG01066">
    <property type="entry name" value="organic_radical-activating_enz"/>
    <property type="match status" value="1"/>
</dbReference>
<comment type="caution">
    <text evidence="12">The sequence shown here is derived from an EMBL/GenBank/DDBJ whole genome shotgun (WGS) entry which is preliminary data.</text>
</comment>
<comment type="subcellular location">
    <subcellularLocation>
        <location evidence="10">Cytoplasm</location>
    </subcellularLocation>
</comment>
<dbReference type="Gene3D" id="3.20.20.70">
    <property type="entry name" value="Aldolase class I"/>
    <property type="match status" value="1"/>
</dbReference>
<dbReference type="STRING" id="1134406.ADN00_09235"/>
<dbReference type="PIRSF" id="PIRSF000371">
    <property type="entry name" value="PFL_act_enz"/>
    <property type="match status" value="1"/>
</dbReference>
<proteinExistence type="inferred from homology"/>
<keyword evidence="4 10" id="KW-0004">4Fe-4S</keyword>
<dbReference type="NCBIfam" id="TIGR02493">
    <property type="entry name" value="PFLA"/>
    <property type="match status" value="1"/>
</dbReference>
<dbReference type="InterPro" id="IPR012839">
    <property type="entry name" value="Organic_radical_activase"/>
</dbReference>
<dbReference type="InterPro" id="IPR013785">
    <property type="entry name" value="Aldolase_TIM"/>
</dbReference>
<evidence type="ECO:0000313" key="12">
    <source>
        <dbReference type="EMBL" id="KPL77305.1"/>
    </source>
</evidence>
<dbReference type="GO" id="GO:0046872">
    <property type="term" value="F:metal ion binding"/>
    <property type="evidence" value="ECO:0007669"/>
    <property type="project" value="UniProtKB-UniRule"/>
</dbReference>
<dbReference type="EC" id="1.97.1.4" evidence="10"/>
<dbReference type="InterPro" id="IPR058240">
    <property type="entry name" value="rSAM_sf"/>
</dbReference>
<keyword evidence="10" id="KW-0963">Cytoplasm</keyword>
<dbReference type="EMBL" id="LGCL01000023">
    <property type="protein sequence ID" value="KPL77305.1"/>
    <property type="molecule type" value="Genomic_DNA"/>
</dbReference>
<dbReference type="GO" id="GO:0051539">
    <property type="term" value="F:4 iron, 4 sulfur cluster binding"/>
    <property type="evidence" value="ECO:0007669"/>
    <property type="project" value="UniProtKB-UniRule"/>
</dbReference>
<dbReference type="OrthoDB" id="9782387at2"/>
<dbReference type="PANTHER" id="PTHR30352:SF5">
    <property type="entry name" value="PYRUVATE FORMATE-LYASE 1-ACTIVATING ENZYME"/>
    <property type="match status" value="1"/>
</dbReference>
<name>A0A0P6Y6U4_9CHLR</name>
<gene>
    <name evidence="12" type="primary">pflA</name>
    <name evidence="12" type="ORF">ADN00_09235</name>
</gene>
<organism evidence="12 13">
    <name type="scientific">Ornatilinea apprima</name>
    <dbReference type="NCBI Taxonomy" id="1134406"/>
    <lineage>
        <taxon>Bacteria</taxon>
        <taxon>Bacillati</taxon>
        <taxon>Chloroflexota</taxon>
        <taxon>Anaerolineae</taxon>
        <taxon>Anaerolineales</taxon>
        <taxon>Anaerolineaceae</taxon>
        <taxon>Ornatilinea</taxon>
    </lineage>
</organism>
<sequence length="246" mass="27939">MGAVLRIHSIETFGTSDGPGIRLVIFIQGCPLRCLYCHNPDSQALTSKFATDLPLEDLLERLEKQRPYFKNKGGVTFSGGEPTVQAGALLEYLPAVREAGYHIALDTCGAIYNRRVNQLYDHSDLIILDVKHIDPDWHRRITGSPIDPVLKNAAYREQTGKPMWLRYVLVPGYTDQPQYLEQWGKVFGDYKSVERVEILPYHTLGVHKYTEMGRDYPLVGVDTPTNEQVEKAAQIFKEYFSNVVVH</sequence>
<feature type="domain" description="Radical SAM core" evidence="11">
    <location>
        <begin position="16"/>
        <end position="238"/>
    </location>
</feature>
<dbReference type="GO" id="GO:0016829">
    <property type="term" value="F:lyase activity"/>
    <property type="evidence" value="ECO:0007669"/>
    <property type="project" value="UniProtKB-KW"/>
</dbReference>
<keyword evidence="13" id="KW-1185">Reference proteome</keyword>
<dbReference type="GO" id="GO:0043365">
    <property type="term" value="F:[formate-C-acetyltransferase]-activating enzyme activity"/>
    <property type="evidence" value="ECO:0007669"/>
    <property type="project" value="UniProtKB-UniRule"/>
</dbReference>
<keyword evidence="9 10" id="KW-0411">Iron-sulfur</keyword>
<evidence type="ECO:0000313" key="13">
    <source>
        <dbReference type="Proteomes" id="UP000050417"/>
    </source>
</evidence>
<dbReference type="PROSITE" id="PS01087">
    <property type="entry name" value="RADICAL_ACTIVATING"/>
    <property type="match status" value="1"/>
</dbReference>
<dbReference type="AlphaFoldDB" id="A0A0P6Y6U4"/>
<keyword evidence="6 10" id="KW-0479">Metal-binding</keyword>
<dbReference type="InterPro" id="IPR034457">
    <property type="entry name" value="Organic_radical-activating"/>
</dbReference>
<keyword evidence="5 10" id="KW-0949">S-adenosyl-L-methionine</keyword>
<accession>A0A0P6Y6U4</accession>
<keyword evidence="7 10" id="KW-0560">Oxidoreductase</keyword>
<evidence type="ECO:0000256" key="5">
    <source>
        <dbReference type="ARBA" id="ARBA00022691"/>
    </source>
</evidence>
<evidence type="ECO:0000256" key="4">
    <source>
        <dbReference type="ARBA" id="ARBA00022485"/>
    </source>
</evidence>
<dbReference type="InterPro" id="IPR001989">
    <property type="entry name" value="Radical_activat_CS"/>
</dbReference>
<reference evidence="12 13" key="1">
    <citation type="submission" date="2015-07" db="EMBL/GenBank/DDBJ databases">
        <title>Genome sequence of Ornatilinea apprima DSM 23815.</title>
        <authorList>
            <person name="Hemp J."/>
            <person name="Ward L.M."/>
            <person name="Pace L.A."/>
            <person name="Fischer W.W."/>
        </authorList>
    </citation>
    <scope>NUCLEOTIDE SEQUENCE [LARGE SCALE GENOMIC DNA]</scope>
    <source>
        <strain evidence="12 13">P3M-1</strain>
    </source>
</reference>